<sequence>MDDVLQALAKMLNMTVDEVSSLLTTFKGNAPQIYEQLMREWTLYNVLDNTSIAMILLSAILTGVLVYVVVRIKVDSDSLSYRYIPEGFTKLEYAEKLTKENLKNSKGTIKKLIVGITLALILAFASNIGRYLVAPNYLFIVNEIVPKLTNR</sequence>
<dbReference type="Proteomes" id="UP000028022">
    <property type="component" value="Unassembled WGS sequence"/>
</dbReference>
<feature type="transmembrane region" description="Helical" evidence="1">
    <location>
        <begin position="51"/>
        <end position="70"/>
    </location>
</feature>
<keyword evidence="1" id="KW-0812">Transmembrane</keyword>
<proteinExistence type="predicted"/>
<feature type="transmembrane region" description="Helical" evidence="1">
    <location>
        <begin position="112"/>
        <end position="133"/>
    </location>
</feature>
<keyword evidence="1" id="KW-0472">Membrane</keyword>
<evidence type="ECO:0000313" key="2">
    <source>
        <dbReference type="EMBL" id="KEQ48930.1"/>
    </source>
</evidence>
<organism evidence="2 3">
    <name type="scientific">Streptococcus mitis</name>
    <dbReference type="NCBI Taxonomy" id="28037"/>
    <lineage>
        <taxon>Bacteria</taxon>
        <taxon>Bacillati</taxon>
        <taxon>Bacillota</taxon>
        <taxon>Bacilli</taxon>
        <taxon>Lactobacillales</taxon>
        <taxon>Streptococcaceae</taxon>
        <taxon>Streptococcus</taxon>
        <taxon>Streptococcus mitis group</taxon>
    </lineage>
</organism>
<name>A0A081R157_STRMT</name>
<comment type="caution">
    <text evidence="2">The sequence shown here is derived from an EMBL/GenBank/DDBJ whole genome shotgun (WGS) entry which is preliminary data.</text>
</comment>
<evidence type="ECO:0000313" key="3">
    <source>
        <dbReference type="Proteomes" id="UP000028022"/>
    </source>
</evidence>
<evidence type="ECO:0000256" key="1">
    <source>
        <dbReference type="SAM" id="Phobius"/>
    </source>
</evidence>
<reference evidence="2 3" key="1">
    <citation type="submission" date="2014-05" db="EMBL/GenBank/DDBJ databases">
        <authorList>
            <person name="Daugherty S.C."/>
            <person name="Tallon L.J."/>
            <person name="Sadzewicz L."/>
            <person name="Kilian M."/>
            <person name="Tettelin H."/>
        </authorList>
    </citation>
    <scope>NUCLEOTIDE SEQUENCE [LARGE SCALE GENOMIC DNA]</scope>
    <source>
        <strain evidence="2 3">SK608</strain>
    </source>
</reference>
<dbReference type="AlphaFoldDB" id="A0A081R157"/>
<keyword evidence="1" id="KW-1133">Transmembrane helix</keyword>
<gene>
    <name evidence="2" type="ORF">SK608_0227</name>
</gene>
<protein>
    <submittedName>
        <fullName evidence="2">Uncharacterized protein</fullName>
    </submittedName>
</protein>
<accession>A0A081R157</accession>
<dbReference type="EMBL" id="JPFZ01000007">
    <property type="protein sequence ID" value="KEQ48930.1"/>
    <property type="molecule type" value="Genomic_DNA"/>
</dbReference>